<dbReference type="AlphaFoldDB" id="A0A6A9UWF3"/>
<sequence>MCPVHRPAAPRRQTGAVELDRDARRSAPAGRGAGRTSGLVRALLAGSARRLGVRRGQLREVPVRAWPTFAGVLRLTSAAVVAYLLTLVLTNGAIDLTGALTALLVVQASAYSTLKMGLVRVGAVLTGVVVAIVLSTWIGLTWWSLGAAIAAALLLAKALRLGDQALETPISAMLILGVTNPDVAAETRVVTTLIGAGVGVAFNLLYPPSLPSRSAAQALVRVADSIALPLEDAAQALTSGPPPRQELQRCLDRARSATREVADAADVVARLRDSRRFNPRAFGTTDVVPVLSSGLDTLEQSLLATRSLFAVILAEAPSQERADDPYGQELRGAFAVVLSDVADCLRAFGRLVVAEATGQEAESERALAESLDVLRETQAILTELVITDARDQEGSWLLRASVLAAVDHLLRQLDLEQRARVRRAWREEQERRRSSRLPPLVSGILPHPERPTVRGLDPSWRRHRARPPGR</sequence>
<evidence type="ECO:0000256" key="3">
    <source>
        <dbReference type="ARBA" id="ARBA00022692"/>
    </source>
</evidence>
<dbReference type="EMBL" id="WPCU01000005">
    <property type="protein sequence ID" value="MVA75904.1"/>
    <property type="molecule type" value="Genomic_DNA"/>
</dbReference>
<evidence type="ECO:0000256" key="4">
    <source>
        <dbReference type="ARBA" id="ARBA00022989"/>
    </source>
</evidence>
<evidence type="ECO:0000256" key="6">
    <source>
        <dbReference type="SAM" id="MobiDB-lite"/>
    </source>
</evidence>
<gene>
    <name evidence="8" type="ORF">GC722_07695</name>
</gene>
<accession>A0A6A9UWF3</accession>
<keyword evidence="4 7" id="KW-1133">Transmembrane helix</keyword>
<comment type="subcellular location">
    <subcellularLocation>
        <location evidence="1">Cell membrane</location>
        <topology evidence="1">Multi-pass membrane protein</topology>
    </subcellularLocation>
</comment>
<evidence type="ECO:0000256" key="2">
    <source>
        <dbReference type="ARBA" id="ARBA00022475"/>
    </source>
</evidence>
<organism evidence="8 9">
    <name type="scientific">Auraticoccus cholistanensis</name>
    <dbReference type="NCBI Taxonomy" id="2656650"/>
    <lineage>
        <taxon>Bacteria</taxon>
        <taxon>Bacillati</taxon>
        <taxon>Actinomycetota</taxon>
        <taxon>Actinomycetes</taxon>
        <taxon>Propionibacteriales</taxon>
        <taxon>Propionibacteriaceae</taxon>
        <taxon>Auraticoccus</taxon>
    </lineage>
</organism>
<feature type="compositionally biased region" description="Basic residues" evidence="6">
    <location>
        <begin position="461"/>
        <end position="470"/>
    </location>
</feature>
<evidence type="ECO:0000313" key="9">
    <source>
        <dbReference type="Proteomes" id="UP000435304"/>
    </source>
</evidence>
<comment type="caution">
    <text evidence="8">The sequence shown here is derived from an EMBL/GenBank/DDBJ whole genome shotgun (WGS) entry which is preliminary data.</text>
</comment>
<feature type="transmembrane region" description="Helical" evidence="7">
    <location>
        <begin position="117"/>
        <end position="134"/>
    </location>
</feature>
<proteinExistence type="predicted"/>
<evidence type="ECO:0000313" key="8">
    <source>
        <dbReference type="EMBL" id="MVA75904.1"/>
    </source>
</evidence>
<protein>
    <submittedName>
        <fullName evidence="8">FUSC family protein</fullName>
    </submittedName>
</protein>
<keyword evidence="2" id="KW-1003">Cell membrane</keyword>
<evidence type="ECO:0000256" key="1">
    <source>
        <dbReference type="ARBA" id="ARBA00004651"/>
    </source>
</evidence>
<keyword evidence="9" id="KW-1185">Reference proteome</keyword>
<dbReference type="GO" id="GO:0005886">
    <property type="term" value="C:plasma membrane"/>
    <property type="evidence" value="ECO:0007669"/>
    <property type="project" value="UniProtKB-SubCell"/>
</dbReference>
<evidence type="ECO:0000256" key="5">
    <source>
        <dbReference type="ARBA" id="ARBA00023136"/>
    </source>
</evidence>
<feature type="transmembrane region" description="Helical" evidence="7">
    <location>
        <begin position="80"/>
        <end position="105"/>
    </location>
</feature>
<keyword evidence="5 7" id="KW-0472">Membrane</keyword>
<feature type="region of interest" description="Disordered" evidence="6">
    <location>
        <begin position="436"/>
        <end position="470"/>
    </location>
</feature>
<dbReference type="Pfam" id="PF06081">
    <property type="entry name" value="ArAE_1"/>
    <property type="match status" value="1"/>
</dbReference>
<dbReference type="Proteomes" id="UP000435304">
    <property type="component" value="Unassembled WGS sequence"/>
</dbReference>
<keyword evidence="3 7" id="KW-0812">Transmembrane</keyword>
<evidence type="ECO:0000256" key="7">
    <source>
        <dbReference type="SAM" id="Phobius"/>
    </source>
</evidence>
<feature type="region of interest" description="Disordered" evidence="6">
    <location>
        <begin position="1"/>
        <end position="34"/>
    </location>
</feature>
<dbReference type="InterPro" id="IPR010343">
    <property type="entry name" value="ArAE_1"/>
</dbReference>
<reference evidence="8 9" key="1">
    <citation type="submission" date="2019-12" db="EMBL/GenBank/DDBJ databases">
        <title>Auraticoccus cholistani sp. nov., an actinomycete isolated from soil of Cholistan desert.</title>
        <authorList>
            <person name="Cheema M.T."/>
        </authorList>
    </citation>
    <scope>NUCLEOTIDE SEQUENCE [LARGE SCALE GENOMIC DNA]</scope>
    <source>
        <strain evidence="8 9">F435</strain>
    </source>
</reference>
<name>A0A6A9UWF3_9ACTN</name>